<organism evidence="1 2">
    <name type="scientific">Acanthoscelides obtectus</name>
    <name type="common">Bean weevil</name>
    <name type="synonym">Bruchus obtectus</name>
    <dbReference type="NCBI Taxonomy" id="200917"/>
    <lineage>
        <taxon>Eukaryota</taxon>
        <taxon>Metazoa</taxon>
        <taxon>Ecdysozoa</taxon>
        <taxon>Arthropoda</taxon>
        <taxon>Hexapoda</taxon>
        <taxon>Insecta</taxon>
        <taxon>Pterygota</taxon>
        <taxon>Neoptera</taxon>
        <taxon>Endopterygota</taxon>
        <taxon>Coleoptera</taxon>
        <taxon>Polyphaga</taxon>
        <taxon>Cucujiformia</taxon>
        <taxon>Chrysomeloidea</taxon>
        <taxon>Chrysomelidae</taxon>
        <taxon>Bruchinae</taxon>
        <taxon>Bruchini</taxon>
        <taxon>Acanthoscelides</taxon>
    </lineage>
</organism>
<dbReference type="GO" id="GO:0003676">
    <property type="term" value="F:nucleic acid binding"/>
    <property type="evidence" value="ECO:0007669"/>
    <property type="project" value="InterPro"/>
</dbReference>
<dbReference type="AlphaFoldDB" id="A0A9P0LYV6"/>
<accession>A0A9P0LYV6</accession>
<dbReference type="OrthoDB" id="6748180at2759"/>
<dbReference type="Gene3D" id="3.30.420.10">
    <property type="entry name" value="Ribonuclease H-like superfamily/Ribonuclease H"/>
    <property type="match status" value="1"/>
</dbReference>
<dbReference type="Proteomes" id="UP001152888">
    <property type="component" value="Unassembled WGS sequence"/>
</dbReference>
<evidence type="ECO:0000313" key="2">
    <source>
        <dbReference type="Proteomes" id="UP001152888"/>
    </source>
</evidence>
<reference evidence="1" key="1">
    <citation type="submission" date="2022-03" db="EMBL/GenBank/DDBJ databases">
        <authorList>
            <person name="Sayadi A."/>
        </authorList>
    </citation>
    <scope>NUCLEOTIDE SEQUENCE</scope>
</reference>
<evidence type="ECO:0000313" key="1">
    <source>
        <dbReference type="EMBL" id="CAH2004293.1"/>
    </source>
</evidence>
<protein>
    <recommendedName>
        <fullName evidence="3">Transposase</fullName>
    </recommendedName>
</protein>
<sequence>MDRWSLDHNEDISCKNRLRWAKEHRQWTPQEWCAIQWSDEAQFEIKVKFPASIMVWGSMSSKRKESLLPVMNECLSSGQDIVFQQDGAACHTSKKAIKWMEEDNVPLLKWTARSNTGPH</sequence>
<keyword evidence="2" id="KW-1185">Reference proteome</keyword>
<name>A0A9P0LYV6_ACAOB</name>
<proteinExistence type="predicted"/>
<evidence type="ECO:0008006" key="3">
    <source>
        <dbReference type="Google" id="ProtNLM"/>
    </source>
</evidence>
<dbReference type="InterPro" id="IPR036397">
    <property type="entry name" value="RNaseH_sf"/>
</dbReference>
<comment type="caution">
    <text evidence="1">The sequence shown here is derived from an EMBL/GenBank/DDBJ whole genome shotgun (WGS) entry which is preliminary data.</text>
</comment>
<dbReference type="EMBL" id="CAKOFQ010007583">
    <property type="protein sequence ID" value="CAH2004293.1"/>
    <property type="molecule type" value="Genomic_DNA"/>
</dbReference>
<gene>
    <name evidence="1" type="ORF">ACAOBT_LOCUS27908</name>
</gene>